<feature type="signal peptide" evidence="2">
    <location>
        <begin position="1"/>
        <end position="19"/>
    </location>
</feature>
<evidence type="ECO:0008006" key="5">
    <source>
        <dbReference type="Google" id="ProtNLM"/>
    </source>
</evidence>
<dbReference type="EMBL" id="SSMQ01000049">
    <property type="protein sequence ID" value="TKD00178.1"/>
    <property type="molecule type" value="Genomic_DNA"/>
</dbReference>
<keyword evidence="2" id="KW-0732">Signal</keyword>
<dbReference type="RefSeq" id="WP_136933471.1">
    <property type="nucleotide sequence ID" value="NZ_SSMQ01000049.1"/>
</dbReference>
<gene>
    <name evidence="3" type="ORF">E8A74_35220</name>
</gene>
<dbReference type="OrthoDB" id="5511445at2"/>
<dbReference type="AlphaFoldDB" id="A0A4U1IZR9"/>
<evidence type="ECO:0000313" key="4">
    <source>
        <dbReference type="Proteomes" id="UP000309215"/>
    </source>
</evidence>
<feature type="region of interest" description="Disordered" evidence="1">
    <location>
        <begin position="127"/>
        <end position="153"/>
    </location>
</feature>
<protein>
    <recommendedName>
        <fullName evidence="5">Nuclear transport factor 2 family protein</fullName>
    </recommendedName>
</protein>
<comment type="caution">
    <text evidence="3">The sequence shown here is derived from an EMBL/GenBank/DDBJ whole genome shotgun (WGS) entry which is preliminary data.</text>
</comment>
<reference evidence="3 4" key="1">
    <citation type="submission" date="2019-04" db="EMBL/GenBank/DDBJ databases">
        <authorList>
            <person name="Li Y."/>
            <person name="Wang J."/>
        </authorList>
    </citation>
    <scope>NUCLEOTIDE SEQUENCE [LARGE SCALE GENOMIC DNA]</scope>
    <source>
        <strain evidence="3 4">DSM 14668</strain>
    </source>
</reference>
<accession>A0A4U1IZR9</accession>
<sequence length="153" mass="17196">MRRPLALLLLALAPLGCVMPNTPTDKLMDAAYDHNTALRFGRMDLAREHVAASARDAWAKRHASWRDRVRVLDLELADVRMKTRDEAEVHVRVEWQRPDEAELRTTELVQKWRNASGWHVATEECASGDTALLDRPADTDTPEGETGSAKDGL</sequence>
<organism evidence="3 4">
    <name type="scientific">Polyangium fumosum</name>
    <dbReference type="NCBI Taxonomy" id="889272"/>
    <lineage>
        <taxon>Bacteria</taxon>
        <taxon>Pseudomonadati</taxon>
        <taxon>Myxococcota</taxon>
        <taxon>Polyangia</taxon>
        <taxon>Polyangiales</taxon>
        <taxon>Polyangiaceae</taxon>
        <taxon>Polyangium</taxon>
    </lineage>
</organism>
<keyword evidence="4" id="KW-1185">Reference proteome</keyword>
<dbReference type="Proteomes" id="UP000309215">
    <property type="component" value="Unassembled WGS sequence"/>
</dbReference>
<evidence type="ECO:0000256" key="2">
    <source>
        <dbReference type="SAM" id="SignalP"/>
    </source>
</evidence>
<name>A0A4U1IZR9_9BACT</name>
<evidence type="ECO:0000313" key="3">
    <source>
        <dbReference type="EMBL" id="TKD00178.1"/>
    </source>
</evidence>
<proteinExistence type="predicted"/>
<evidence type="ECO:0000256" key="1">
    <source>
        <dbReference type="SAM" id="MobiDB-lite"/>
    </source>
</evidence>
<feature type="chain" id="PRO_5020931412" description="Nuclear transport factor 2 family protein" evidence="2">
    <location>
        <begin position="20"/>
        <end position="153"/>
    </location>
</feature>